<reference evidence="1 2" key="1">
    <citation type="submission" date="2019-03" db="EMBL/GenBank/DDBJ databases">
        <authorList>
            <person name="Zhong Y.L."/>
        </authorList>
    </citation>
    <scope>NUCLEOTIDE SEQUENCE [LARGE SCALE GENOMIC DNA]</scope>
    <source>
        <strain evidence="1 2">W255</strain>
    </source>
</reference>
<comment type="caution">
    <text evidence="1">The sequence shown here is derived from an EMBL/GenBank/DDBJ whole genome shotgun (WGS) entry which is preliminary data.</text>
</comment>
<evidence type="ECO:0000313" key="1">
    <source>
        <dbReference type="EMBL" id="TWO33695.1"/>
    </source>
</evidence>
<evidence type="ECO:0000313" key="2">
    <source>
        <dbReference type="Proteomes" id="UP000295814"/>
    </source>
</evidence>
<gene>
    <name evidence="1" type="ORF">E1J38_002660</name>
</gene>
<name>A0A562YGJ9_9FLAO</name>
<sequence>MKKPLKIILVYGLTLICFSCYYNEFPELEDIIIDPEEEISFSNDILPIFEANDCAQCHNPAQQEPDLTPANAYNSLVPDYVNPGNANSSSLFTTLNNGHRDLDATSLEYIKEWINRGANPN</sequence>
<evidence type="ECO:0008006" key="3">
    <source>
        <dbReference type="Google" id="ProtNLM"/>
    </source>
</evidence>
<proteinExistence type="predicted"/>
<accession>A0A562YGJ9</accession>
<dbReference type="RefSeq" id="WP_133355981.1">
    <property type="nucleotide sequence ID" value="NZ_SMZJ02000002.1"/>
</dbReference>
<dbReference type="EMBL" id="SMZJ02000002">
    <property type="protein sequence ID" value="TWO33695.1"/>
    <property type="molecule type" value="Genomic_DNA"/>
</dbReference>
<protein>
    <recommendedName>
        <fullName evidence="3">Cytochrome c domain-containing protein</fullName>
    </recommendedName>
</protein>
<dbReference type="AlphaFoldDB" id="A0A562YGJ9"/>
<dbReference type="Proteomes" id="UP000295814">
    <property type="component" value="Unassembled WGS sequence"/>
</dbReference>
<dbReference type="OrthoDB" id="1384247at2"/>
<organism evidence="1 2">
    <name type="scientific">Seonamhaeicola sediminis</name>
    <dbReference type="NCBI Taxonomy" id="2528206"/>
    <lineage>
        <taxon>Bacteria</taxon>
        <taxon>Pseudomonadati</taxon>
        <taxon>Bacteroidota</taxon>
        <taxon>Flavobacteriia</taxon>
        <taxon>Flavobacteriales</taxon>
        <taxon>Flavobacteriaceae</taxon>
    </lineage>
</organism>
<keyword evidence="2" id="KW-1185">Reference proteome</keyword>
<reference evidence="1 2" key="2">
    <citation type="submission" date="2019-07" db="EMBL/GenBank/DDBJ databases">
        <title>Seonamhaeicola sp. W255 draft genome.</title>
        <authorList>
            <person name="Zhang X.-Y."/>
            <person name="Zhang R."/>
            <person name="Zhong Y.-L."/>
            <person name="Du Z.-J."/>
        </authorList>
    </citation>
    <scope>NUCLEOTIDE SEQUENCE [LARGE SCALE GENOMIC DNA]</scope>
    <source>
        <strain evidence="1 2">W255</strain>
    </source>
</reference>